<evidence type="ECO:0000256" key="12">
    <source>
        <dbReference type="ARBA" id="ARBA00030332"/>
    </source>
</evidence>
<feature type="compositionally biased region" description="Low complexity" evidence="18">
    <location>
        <begin position="952"/>
        <end position="961"/>
    </location>
</feature>
<dbReference type="FunFam" id="1.10.510.10:FF:000576">
    <property type="entry name" value="Serine/threonine-protein kinase PLK4"/>
    <property type="match status" value="1"/>
</dbReference>
<evidence type="ECO:0000313" key="22">
    <source>
        <dbReference type="EMBL" id="KAK8402007.1"/>
    </source>
</evidence>
<organism evidence="22 23">
    <name type="scientific">Scylla paramamosain</name>
    <name type="common">Mud crab</name>
    <dbReference type="NCBI Taxonomy" id="85552"/>
    <lineage>
        <taxon>Eukaryota</taxon>
        <taxon>Metazoa</taxon>
        <taxon>Ecdysozoa</taxon>
        <taxon>Arthropoda</taxon>
        <taxon>Crustacea</taxon>
        <taxon>Multicrustacea</taxon>
        <taxon>Malacostraca</taxon>
        <taxon>Eumalacostraca</taxon>
        <taxon>Eucarida</taxon>
        <taxon>Decapoda</taxon>
        <taxon>Pleocyemata</taxon>
        <taxon>Brachyura</taxon>
        <taxon>Eubrachyura</taxon>
        <taxon>Portunoidea</taxon>
        <taxon>Portunidae</taxon>
        <taxon>Portuninae</taxon>
        <taxon>Scylla</taxon>
    </lineage>
</organism>
<dbReference type="SUPFAM" id="SSF56112">
    <property type="entry name" value="Protein kinase-like (PK-like)"/>
    <property type="match status" value="1"/>
</dbReference>
<dbReference type="Gene3D" id="3.30.1120.130">
    <property type="match status" value="1"/>
</dbReference>
<evidence type="ECO:0000259" key="20">
    <source>
        <dbReference type="PROSITE" id="PS51984"/>
    </source>
</evidence>
<evidence type="ECO:0000256" key="16">
    <source>
        <dbReference type="ARBA" id="ARBA00048347"/>
    </source>
</evidence>
<accession>A0AAW0UTK0</accession>
<keyword evidence="6" id="KW-0808">Transferase</keyword>
<dbReference type="PANTHER" id="PTHR24345:SF91">
    <property type="entry name" value="SERINE_THREONINE-PROTEIN KINASE PLK4"/>
    <property type="match status" value="1"/>
</dbReference>
<keyword evidence="4" id="KW-0963">Cytoplasm</keyword>
<comment type="catalytic activity">
    <reaction evidence="16">
        <text>L-seryl-[protein] + ATP = O-phospho-L-seryl-[protein] + ADP + H(+)</text>
        <dbReference type="Rhea" id="RHEA:17989"/>
        <dbReference type="Rhea" id="RHEA-COMP:9863"/>
        <dbReference type="Rhea" id="RHEA-COMP:11604"/>
        <dbReference type="ChEBI" id="CHEBI:15378"/>
        <dbReference type="ChEBI" id="CHEBI:29999"/>
        <dbReference type="ChEBI" id="CHEBI:30616"/>
        <dbReference type="ChEBI" id="CHEBI:83421"/>
        <dbReference type="ChEBI" id="CHEBI:456216"/>
        <dbReference type="EC" id="2.7.11.21"/>
    </reaction>
</comment>
<evidence type="ECO:0000256" key="7">
    <source>
        <dbReference type="ARBA" id="ARBA00022741"/>
    </source>
</evidence>
<feature type="compositionally biased region" description="Basic and acidic residues" evidence="18">
    <location>
        <begin position="430"/>
        <end position="460"/>
    </location>
</feature>
<keyword evidence="23" id="KW-1185">Reference proteome</keyword>
<protein>
    <recommendedName>
        <fullName evidence="3">Serine/threonine-protein kinase PLK4</fullName>
        <ecNumber evidence="2">2.7.11.21</ecNumber>
    </recommendedName>
    <alternativeName>
        <fullName evidence="12">Polo-like kinase 4</fullName>
    </alternativeName>
    <alternativeName>
        <fullName evidence="13 14">Serine/threonine-protein kinase SAK</fullName>
    </alternativeName>
</protein>
<dbReference type="Gene3D" id="1.10.510.10">
    <property type="entry name" value="Transferase(Phosphotransferase) domain 1"/>
    <property type="match status" value="1"/>
</dbReference>
<feature type="region of interest" description="Disordered" evidence="18">
    <location>
        <begin position="307"/>
        <end position="358"/>
    </location>
</feature>
<keyword evidence="8" id="KW-0418">Kinase</keyword>
<comment type="catalytic activity">
    <reaction evidence="15">
        <text>L-threonyl-[protein] + ATP = O-phospho-L-threonyl-[protein] + ADP + H(+)</text>
        <dbReference type="Rhea" id="RHEA:46608"/>
        <dbReference type="Rhea" id="RHEA-COMP:11060"/>
        <dbReference type="Rhea" id="RHEA-COMP:11605"/>
        <dbReference type="ChEBI" id="CHEBI:15378"/>
        <dbReference type="ChEBI" id="CHEBI:30013"/>
        <dbReference type="ChEBI" id="CHEBI:30616"/>
        <dbReference type="ChEBI" id="CHEBI:61977"/>
        <dbReference type="ChEBI" id="CHEBI:456216"/>
        <dbReference type="EC" id="2.7.11.21"/>
    </reaction>
</comment>
<dbReference type="PROSITE" id="PS51984">
    <property type="entry name" value="CPB1"/>
    <property type="match status" value="1"/>
</dbReference>
<dbReference type="InterPro" id="IPR008266">
    <property type="entry name" value="Tyr_kinase_AS"/>
</dbReference>
<evidence type="ECO:0000256" key="17">
    <source>
        <dbReference type="PROSITE-ProRule" id="PRU10141"/>
    </source>
</evidence>
<feature type="region of interest" description="Disordered" evidence="18">
    <location>
        <begin position="391"/>
        <end position="465"/>
    </location>
</feature>
<dbReference type="GO" id="GO:0005634">
    <property type="term" value="C:nucleus"/>
    <property type="evidence" value="ECO:0007669"/>
    <property type="project" value="TreeGrafter"/>
</dbReference>
<dbReference type="CDD" id="cd13114">
    <property type="entry name" value="POLO_box_Plk4_1"/>
    <property type="match status" value="1"/>
</dbReference>
<dbReference type="InterPro" id="IPR047108">
    <property type="entry name" value="Plk4-like_POLO_box_2_sf"/>
</dbReference>
<evidence type="ECO:0000313" key="23">
    <source>
        <dbReference type="Proteomes" id="UP001487740"/>
    </source>
</evidence>
<feature type="compositionally biased region" description="Low complexity" evidence="18">
    <location>
        <begin position="694"/>
        <end position="730"/>
    </location>
</feature>
<keyword evidence="7 17" id="KW-0547">Nucleotide-binding</keyword>
<dbReference type="InterPro" id="IPR000719">
    <property type="entry name" value="Prot_kinase_dom"/>
</dbReference>
<dbReference type="GO" id="GO:0005814">
    <property type="term" value="C:centriole"/>
    <property type="evidence" value="ECO:0007669"/>
    <property type="project" value="UniProtKB-SubCell"/>
</dbReference>
<evidence type="ECO:0000256" key="13">
    <source>
        <dbReference type="ARBA" id="ARBA00030429"/>
    </source>
</evidence>
<keyword evidence="9 17" id="KW-0067">ATP-binding</keyword>
<dbReference type="PROSITE" id="PS50011">
    <property type="entry name" value="PROTEIN_KINASE_DOM"/>
    <property type="match status" value="1"/>
</dbReference>
<feature type="domain" description="Cryptic POLO box 1 (CPB1)" evidence="20">
    <location>
        <begin position="730"/>
        <end position="845"/>
    </location>
</feature>
<dbReference type="GO" id="GO:0005524">
    <property type="term" value="F:ATP binding"/>
    <property type="evidence" value="ECO:0007669"/>
    <property type="project" value="UniProtKB-UniRule"/>
</dbReference>
<dbReference type="InterPro" id="IPR033699">
    <property type="entry name" value="POLO_box_Plk4_1"/>
</dbReference>
<evidence type="ECO:0000256" key="9">
    <source>
        <dbReference type="ARBA" id="ARBA00022840"/>
    </source>
</evidence>
<feature type="domain" description="Cryptic POLO box 2 (CPB2)" evidence="21">
    <location>
        <begin position="846"/>
        <end position="958"/>
    </location>
</feature>
<dbReference type="AlphaFoldDB" id="A0AAW0UTK0"/>
<comment type="caution">
    <text evidence="22">The sequence shown here is derived from an EMBL/GenBank/DDBJ whole genome shotgun (WGS) entry which is preliminary data.</text>
</comment>
<dbReference type="InterPro" id="IPR033698">
    <property type="entry name" value="POLO_box_Plk4_2"/>
</dbReference>
<feature type="compositionally biased region" description="Basic and acidic residues" evidence="18">
    <location>
        <begin position="554"/>
        <end position="616"/>
    </location>
</feature>
<dbReference type="PROSITE" id="PS00107">
    <property type="entry name" value="PROTEIN_KINASE_ATP"/>
    <property type="match status" value="1"/>
</dbReference>
<dbReference type="PROSITE" id="PS51985">
    <property type="entry name" value="CPB2"/>
    <property type="match status" value="1"/>
</dbReference>
<evidence type="ECO:0000256" key="2">
    <source>
        <dbReference type="ARBA" id="ARBA00012424"/>
    </source>
</evidence>
<feature type="region of interest" description="Disordered" evidence="18">
    <location>
        <begin position="952"/>
        <end position="981"/>
    </location>
</feature>
<proteinExistence type="predicted"/>
<comment type="subcellular location">
    <subcellularLocation>
        <location evidence="1">Cytoplasm</location>
        <location evidence="1">Cytoskeleton</location>
        <location evidence="1">Microtubule organizing center</location>
        <location evidence="1">Centrosome</location>
        <location evidence="1">Centriole</location>
    </subcellularLocation>
</comment>
<feature type="region of interest" description="Disordered" evidence="18">
    <location>
        <begin position="550"/>
        <end position="742"/>
    </location>
</feature>
<dbReference type="PROSITE" id="PS00109">
    <property type="entry name" value="PROTEIN_KINASE_TYR"/>
    <property type="match status" value="1"/>
</dbReference>
<dbReference type="Proteomes" id="UP001487740">
    <property type="component" value="Unassembled WGS sequence"/>
</dbReference>
<evidence type="ECO:0000256" key="1">
    <source>
        <dbReference type="ARBA" id="ARBA00004114"/>
    </source>
</evidence>
<keyword evidence="11" id="KW-0206">Cytoskeleton</keyword>
<dbReference type="EC" id="2.7.11.21" evidence="2"/>
<feature type="compositionally biased region" description="Polar residues" evidence="18">
    <location>
        <begin position="633"/>
        <end position="642"/>
    </location>
</feature>
<feature type="compositionally biased region" description="Basic and acidic residues" evidence="18">
    <location>
        <begin position="403"/>
        <end position="418"/>
    </location>
</feature>
<keyword evidence="5" id="KW-0723">Serine/threonine-protein kinase</keyword>
<evidence type="ECO:0000256" key="10">
    <source>
        <dbReference type="ARBA" id="ARBA00022843"/>
    </source>
</evidence>
<evidence type="ECO:0000256" key="4">
    <source>
        <dbReference type="ARBA" id="ARBA00022490"/>
    </source>
</evidence>
<feature type="binding site" evidence="17">
    <location>
        <position position="44"/>
    </location>
    <ligand>
        <name>ATP</name>
        <dbReference type="ChEBI" id="CHEBI:30616"/>
    </ligand>
</feature>
<evidence type="ECO:0000259" key="21">
    <source>
        <dbReference type="PROSITE" id="PS51985"/>
    </source>
</evidence>
<name>A0AAW0UTK0_SCYPA</name>
<dbReference type="Pfam" id="PF00069">
    <property type="entry name" value="Pkinase"/>
    <property type="match status" value="1"/>
</dbReference>
<feature type="domain" description="Protein kinase" evidence="19">
    <location>
        <begin position="14"/>
        <end position="268"/>
    </location>
</feature>
<dbReference type="GO" id="GO:0004674">
    <property type="term" value="F:protein serine/threonine kinase activity"/>
    <property type="evidence" value="ECO:0007669"/>
    <property type="project" value="UniProtKB-KW"/>
</dbReference>
<dbReference type="InterPro" id="IPR017441">
    <property type="entry name" value="Protein_kinase_ATP_BS"/>
</dbReference>
<evidence type="ECO:0000256" key="8">
    <source>
        <dbReference type="ARBA" id="ARBA00022777"/>
    </source>
</evidence>
<dbReference type="EMBL" id="JARAKH010000008">
    <property type="protein sequence ID" value="KAK8402007.1"/>
    <property type="molecule type" value="Genomic_DNA"/>
</dbReference>
<evidence type="ECO:0000256" key="5">
    <source>
        <dbReference type="ARBA" id="ARBA00022527"/>
    </source>
</evidence>
<dbReference type="Pfam" id="PF18190">
    <property type="entry name" value="Plk4_PB1"/>
    <property type="match status" value="1"/>
</dbReference>
<evidence type="ECO:0000256" key="6">
    <source>
        <dbReference type="ARBA" id="ARBA00022679"/>
    </source>
</evidence>
<dbReference type="PANTHER" id="PTHR24345">
    <property type="entry name" value="SERINE/THREONINE-PROTEIN KINASE PLK"/>
    <property type="match status" value="1"/>
</dbReference>
<dbReference type="Gene3D" id="2.40.50.930">
    <property type="match status" value="1"/>
</dbReference>
<evidence type="ECO:0000256" key="15">
    <source>
        <dbReference type="ARBA" id="ARBA00047802"/>
    </source>
</evidence>
<dbReference type="SUPFAM" id="SSF82615">
    <property type="entry name" value="Polo-box domain"/>
    <property type="match status" value="1"/>
</dbReference>
<feature type="compositionally biased region" description="Basic and acidic residues" evidence="18">
    <location>
        <begin position="645"/>
        <end position="654"/>
    </location>
</feature>
<evidence type="ECO:0000256" key="18">
    <source>
        <dbReference type="SAM" id="MobiDB-lite"/>
    </source>
</evidence>
<dbReference type="Pfam" id="PF18409">
    <property type="entry name" value="Plk4_PB2"/>
    <property type="match status" value="1"/>
</dbReference>
<evidence type="ECO:0000259" key="19">
    <source>
        <dbReference type="PROSITE" id="PS50011"/>
    </source>
</evidence>
<reference evidence="22 23" key="1">
    <citation type="submission" date="2023-03" db="EMBL/GenBank/DDBJ databases">
        <title>High-quality genome of Scylla paramamosain provides insights in environmental adaptation.</title>
        <authorList>
            <person name="Zhang L."/>
        </authorList>
    </citation>
    <scope>NUCLEOTIDE SEQUENCE [LARGE SCALE GENOMIC DNA]</scope>
    <source>
        <strain evidence="22">LZ_2023a</strain>
        <tissue evidence="22">Muscle</tissue>
    </source>
</reference>
<keyword evidence="10" id="KW-0832">Ubl conjugation</keyword>
<sequence length="1128" mass="125744">MNGRSVFGCSIKDFDVGEQLGKGGFATVYQARCRNTGRDVAIKKINKSQITAGGLINRVRQEVTIHSRLSHPSILQLYTFFEDQEYVYLVLEVCVKGELQKHLKNLGRVLTEDEAREYLRQIVDGMLYLHSKAIIHRDLTLSNILLDGQQQVKIADFGLATQLQRPDDRHTTMCGTPNYISPEVVTRSSHGLESDVWSLGCMLFIMLVGHPPFDGKGLKESIFTKVVMGEYKVPSYVSAEARSLIADCLKKNPKERIKLDLVPSHPFMTSGGRTDASRVCDSGMYTMTTVATTHHTRAPLAAISESEWSEGVVQPSGHHPGNTHSEPHLRYPPSPPVRMKSSPRDLLPPNAGVIDSLKRKFTPLPSLRRGEDFAFPPSSHPPPLRRERDVYEERHQQHHHHHQPSDTRHYSSSFDDKSSYNSSSSAPNMARDKCIDHRGARRGYDRSRKKSRSLERDILPRDMSSVSGGYYSDAVQEGHCQSNHASMESSCEKCSTQQSQSSKHIYDPLYSDSCYGGAARGSRDLVQAVDGYWREDSEYRHNIMSRENTSYVSRSHDYSHERQNDTAKERHGNSRRSRSLEKVRERPRDTCGGRVREPEHPNARDRSREMYRDKTHPCSQSSHHRSISDCREQQTSASVCSSRHSRADNRDREGNSGCSHVSSNSHPKVTKPQSKTQGCGSLSESHSKMLSDIPSKAASSEPRSSSSTQGPSNPQHPSTPKKSPSSNSQTLRQQVSPLTSRRLRKVRYRSNRYFLNILENGEVCLEHLSVRHNQELVDDVCRISPDGLRIVIYRPNGGLGAAPGESPVPLPEEGADLIYSYENLPSKYWTKYKAAARFVKLLRSRTTKITYYSDQAKFYLMENSPNPDFVGHFYHGTKITQSNNSVVVREASGVSHTRQLSAASQAFPVHLHPLLKHFKEVLSHCLSIEQVLDDLAHKTELICFPAIMGSKPPAASSPPASTRSRGHPTYDKENLSPSSLQSFRSPHNIMAQLGSFEGSLASVHVGGVGGGVPPVIRLPLNPHSSNAHPQLSEQLKTSSVRVYVQNIGWASKQGSSGEVLVEYLDGSRVQVSSNSPRVVFTEASGASTTYSVKDNLPLVLKEKLAQMETVLDCLAQSTVPKASNVDHR</sequence>
<dbReference type="InterPro" id="IPR011009">
    <property type="entry name" value="Kinase-like_dom_sf"/>
</dbReference>
<evidence type="ECO:0000256" key="11">
    <source>
        <dbReference type="ARBA" id="ARBA00023212"/>
    </source>
</evidence>
<evidence type="ECO:0000256" key="14">
    <source>
        <dbReference type="ARBA" id="ARBA00030924"/>
    </source>
</evidence>
<feature type="compositionally biased region" description="Polar residues" evidence="18">
    <location>
        <begin position="656"/>
        <end position="684"/>
    </location>
</feature>
<gene>
    <name evidence="22" type="ORF">O3P69_001231</name>
</gene>
<dbReference type="FunFam" id="3.30.200.20:FF:000042">
    <property type="entry name" value="Aurora kinase A"/>
    <property type="match status" value="1"/>
</dbReference>
<dbReference type="InterPro" id="IPR046437">
    <property type="entry name" value="Ser_Thr-PK_POLO_box_1_sf"/>
</dbReference>
<dbReference type="Gene3D" id="3.30.1120.120">
    <property type="match status" value="1"/>
</dbReference>
<evidence type="ECO:0000256" key="3">
    <source>
        <dbReference type="ARBA" id="ARBA00020245"/>
    </source>
</evidence>